<evidence type="ECO:0000256" key="1">
    <source>
        <dbReference type="ARBA" id="ARBA00022723"/>
    </source>
</evidence>
<proteinExistence type="predicted"/>
<dbReference type="PANTHER" id="PTHR11079:SF179">
    <property type="entry name" value="TRNA(ADENINE(34)) DEAMINASE, CHLOROPLASTIC"/>
    <property type="match status" value="1"/>
</dbReference>
<keyword evidence="1" id="KW-0479">Metal-binding</keyword>
<sequence>MDEHVRRAVELAREAATEGNRPFGAVLLGPDGAVLAEGRNRVTSTGDLRAHAELDALENARTAGLSGAGGTMVASGEPCPMCSAGMVWAGLARIVFAAAEPDFSPILGEGPQFTLRCADVVAAASVEIAVEGPVGGEPALEVFREYRG</sequence>
<keyword evidence="5" id="KW-1185">Reference proteome</keyword>
<dbReference type="SUPFAM" id="SSF53927">
    <property type="entry name" value="Cytidine deaminase-like"/>
    <property type="match status" value="1"/>
</dbReference>
<dbReference type="Pfam" id="PF00383">
    <property type="entry name" value="dCMP_cyt_deam_1"/>
    <property type="match status" value="1"/>
</dbReference>
<dbReference type="InterPro" id="IPR002125">
    <property type="entry name" value="CMP_dCMP_dom"/>
</dbReference>
<dbReference type="RefSeq" id="WP_345425564.1">
    <property type="nucleotide sequence ID" value="NZ_BAABGT010000097.1"/>
</dbReference>
<keyword evidence="2" id="KW-0862">Zinc</keyword>
<reference evidence="5" key="1">
    <citation type="journal article" date="2019" name="Int. J. Syst. Evol. Microbiol.">
        <title>The Global Catalogue of Microorganisms (GCM) 10K type strain sequencing project: providing services to taxonomists for standard genome sequencing and annotation.</title>
        <authorList>
            <consortium name="The Broad Institute Genomics Platform"/>
            <consortium name="The Broad Institute Genome Sequencing Center for Infectious Disease"/>
            <person name="Wu L."/>
            <person name="Ma J."/>
        </authorList>
    </citation>
    <scope>NUCLEOTIDE SEQUENCE [LARGE SCALE GENOMIC DNA]</scope>
    <source>
        <strain evidence="5">JCM 17906</strain>
    </source>
</reference>
<accession>A0ABP8RZV3</accession>
<dbReference type="Gene3D" id="3.40.140.10">
    <property type="entry name" value="Cytidine Deaminase, domain 2"/>
    <property type="match status" value="1"/>
</dbReference>
<organism evidence="4 5">
    <name type="scientific">Pseudonocardia xishanensis</name>
    <dbReference type="NCBI Taxonomy" id="630995"/>
    <lineage>
        <taxon>Bacteria</taxon>
        <taxon>Bacillati</taxon>
        <taxon>Actinomycetota</taxon>
        <taxon>Actinomycetes</taxon>
        <taxon>Pseudonocardiales</taxon>
        <taxon>Pseudonocardiaceae</taxon>
        <taxon>Pseudonocardia</taxon>
    </lineage>
</organism>
<evidence type="ECO:0000259" key="3">
    <source>
        <dbReference type="PROSITE" id="PS51747"/>
    </source>
</evidence>
<evidence type="ECO:0000256" key="2">
    <source>
        <dbReference type="ARBA" id="ARBA00022833"/>
    </source>
</evidence>
<gene>
    <name evidence="4" type="ORF">GCM10023175_58060</name>
</gene>
<dbReference type="InterPro" id="IPR016192">
    <property type="entry name" value="APOBEC/CMP_deaminase_Zn-bd"/>
</dbReference>
<evidence type="ECO:0000313" key="4">
    <source>
        <dbReference type="EMBL" id="GAA4556276.1"/>
    </source>
</evidence>
<dbReference type="Proteomes" id="UP001501598">
    <property type="component" value="Unassembled WGS sequence"/>
</dbReference>
<dbReference type="PROSITE" id="PS00903">
    <property type="entry name" value="CYT_DCMP_DEAMINASES_1"/>
    <property type="match status" value="1"/>
</dbReference>
<dbReference type="PANTHER" id="PTHR11079">
    <property type="entry name" value="CYTOSINE DEAMINASE FAMILY MEMBER"/>
    <property type="match status" value="1"/>
</dbReference>
<dbReference type="EMBL" id="BAABGT010000097">
    <property type="protein sequence ID" value="GAA4556276.1"/>
    <property type="molecule type" value="Genomic_DNA"/>
</dbReference>
<dbReference type="InterPro" id="IPR016193">
    <property type="entry name" value="Cytidine_deaminase-like"/>
</dbReference>
<dbReference type="PROSITE" id="PS51747">
    <property type="entry name" value="CYT_DCMP_DEAMINASES_2"/>
    <property type="match status" value="1"/>
</dbReference>
<evidence type="ECO:0000313" key="5">
    <source>
        <dbReference type="Proteomes" id="UP001501598"/>
    </source>
</evidence>
<feature type="domain" description="CMP/dCMP-type deaminase" evidence="3">
    <location>
        <begin position="1"/>
        <end position="114"/>
    </location>
</feature>
<comment type="caution">
    <text evidence="4">The sequence shown here is derived from an EMBL/GenBank/DDBJ whole genome shotgun (WGS) entry which is preliminary data.</text>
</comment>
<protein>
    <recommendedName>
        <fullName evidence="3">CMP/dCMP-type deaminase domain-containing protein</fullName>
    </recommendedName>
</protein>
<dbReference type="CDD" id="cd01285">
    <property type="entry name" value="nucleoside_deaminase"/>
    <property type="match status" value="1"/>
</dbReference>
<name>A0ABP8RZV3_9PSEU</name>